<organism evidence="2 3">
    <name type="scientific">Lepraria finkii</name>
    <dbReference type="NCBI Taxonomy" id="1340010"/>
    <lineage>
        <taxon>Eukaryota</taxon>
        <taxon>Fungi</taxon>
        <taxon>Dikarya</taxon>
        <taxon>Ascomycota</taxon>
        <taxon>Pezizomycotina</taxon>
        <taxon>Lecanoromycetes</taxon>
        <taxon>OSLEUM clade</taxon>
        <taxon>Lecanoromycetidae</taxon>
        <taxon>Lecanorales</taxon>
        <taxon>Lecanorineae</taxon>
        <taxon>Stereocaulaceae</taxon>
        <taxon>Lepraria</taxon>
    </lineage>
</organism>
<sequence>MFVFFLGCCNAAATVNSTAAANGFPSVTCPPMAGFPKGSIIQAIAFHIFNANLAKQKSLRGSTFPPFKAIFKTRKSPDDIGTVLSSMAALDALSSHQRPEFICARTQQEASLYHSYIPDLWQKCNAPGILTSAVSYVKQTQRNDILFLCPGFWSLLEAKVSLPKIKFCPAVKENQFAESLFPGQPRMGNTKSAAISAFGAELYVGGNGRATFFPVWTEYVQRLNEVLGWDGGRATTEPWSFQVFVELIANDCQDIPNVDRPPWNALTSLNSTITSNDGTENATLALNVPQSFTSPSLLVQGAPADDVSTS</sequence>
<evidence type="ECO:0000313" key="2">
    <source>
        <dbReference type="EMBL" id="KAL2048814.1"/>
    </source>
</evidence>
<accession>A0ABR4AVZ8</accession>
<gene>
    <name evidence="2" type="ORF">ABVK25_010939</name>
</gene>
<keyword evidence="3" id="KW-1185">Reference proteome</keyword>
<evidence type="ECO:0000313" key="3">
    <source>
        <dbReference type="Proteomes" id="UP001590951"/>
    </source>
</evidence>
<evidence type="ECO:0000256" key="1">
    <source>
        <dbReference type="SAM" id="SignalP"/>
    </source>
</evidence>
<protein>
    <submittedName>
        <fullName evidence="2">Uncharacterized protein</fullName>
    </submittedName>
</protein>
<comment type="caution">
    <text evidence="2">The sequence shown here is derived from an EMBL/GenBank/DDBJ whole genome shotgun (WGS) entry which is preliminary data.</text>
</comment>
<dbReference type="EMBL" id="JBHFEH010000079">
    <property type="protein sequence ID" value="KAL2048814.1"/>
    <property type="molecule type" value="Genomic_DNA"/>
</dbReference>
<name>A0ABR4AVZ8_9LECA</name>
<proteinExistence type="predicted"/>
<reference evidence="2 3" key="1">
    <citation type="submission" date="2024-09" db="EMBL/GenBank/DDBJ databases">
        <title>Rethinking Asexuality: The Enigmatic Case of Functional Sexual Genes in Lepraria (Stereocaulaceae).</title>
        <authorList>
            <person name="Doellman M."/>
            <person name="Sun Y."/>
            <person name="Barcenas-Pena A."/>
            <person name="Lumbsch H.T."/>
            <person name="Grewe F."/>
        </authorList>
    </citation>
    <scope>NUCLEOTIDE SEQUENCE [LARGE SCALE GENOMIC DNA]</scope>
    <source>
        <strain evidence="2 3">Grewe 0041</strain>
    </source>
</reference>
<keyword evidence="1" id="KW-0732">Signal</keyword>
<feature type="signal peptide" evidence="1">
    <location>
        <begin position="1"/>
        <end position="20"/>
    </location>
</feature>
<feature type="chain" id="PRO_5046106740" evidence="1">
    <location>
        <begin position="21"/>
        <end position="310"/>
    </location>
</feature>
<dbReference type="Proteomes" id="UP001590951">
    <property type="component" value="Unassembled WGS sequence"/>
</dbReference>